<dbReference type="HOGENOM" id="CLU_068979_13_1_10"/>
<reference evidence="10 11" key="1">
    <citation type="journal article" date="2011" name="J. Bacteriol.">
        <title>Complete genome sequence of the dog commensal and human pathogen Capnocytophaga canimorsus strain 5.</title>
        <authorList>
            <person name="Manfredi P."/>
            <person name="Pagni M."/>
            <person name="Cornelis G.R."/>
        </authorList>
    </citation>
    <scope>NUCLEOTIDE SEQUENCE [LARGE SCALE GENOMIC DNA]</scope>
    <source>
        <strain evidence="11">5</strain>
    </source>
</reference>
<dbReference type="EC" id="3.5.1.19" evidence="6"/>
<dbReference type="GO" id="GO:0008936">
    <property type="term" value="F:nicotinamidase activity"/>
    <property type="evidence" value="ECO:0007669"/>
    <property type="project" value="UniProtKB-EC"/>
</dbReference>
<accession>F9YSH6</accession>
<dbReference type="GO" id="GO:0019363">
    <property type="term" value="P:pyridine nucleotide biosynthetic process"/>
    <property type="evidence" value="ECO:0007669"/>
    <property type="project" value="UniProtKB-KW"/>
</dbReference>
<evidence type="ECO:0000256" key="6">
    <source>
        <dbReference type="ARBA" id="ARBA00039017"/>
    </source>
</evidence>
<proteinExistence type="inferred from homology"/>
<organism evidence="10 11">
    <name type="scientific">Capnocytophaga canimorsus (strain 5)</name>
    <dbReference type="NCBI Taxonomy" id="860228"/>
    <lineage>
        <taxon>Bacteria</taxon>
        <taxon>Pseudomonadati</taxon>
        <taxon>Bacteroidota</taxon>
        <taxon>Flavobacteriia</taxon>
        <taxon>Flavobacteriales</taxon>
        <taxon>Flavobacteriaceae</taxon>
        <taxon>Capnocytophaga</taxon>
    </lineage>
</organism>
<dbReference type="NCBIfam" id="NF008623">
    <property type="entry name" value="PRK11609.1"/>
    <property type="match status" value="1"/>
</dbReference>
<evidence type="ECO:0000313" key="11">
    <source>
        <dbReference type="Proteomes" id="UP000008895"/>
    </source>
</evidence>
<comment type="similarity">
    <text evidence="1">Belongs to the isochorismatase family.</text>
</comment>
<gene>
    <name evidence="10" type="ordered locus">Ccan_05290</name>
</gene>
<dbReference type="InterPro" id="IPR036380">
    <property type="entry name" value="Isochorismatase-like_sf"/>
</dbReference>
<evidence type="ECO:0000256" key="4">
    <source>
        <dbReference type="ARBA" id="ARBA00022801"/>
    </source>
</evidence>
<dbReference type="STRING" id="860228.Ccan_05290"/>
<feature type="domain" description="Isochorismatase-like" evidence="9">
    <location>
        <begin position="11"/>
        <end position="195"/>
    </location>
</feature>
<keyword evidence="11" id="KW-1185">Reference proteome</keyword>
<dbReference type="eggNOG" id="COG1335">
    <property type="taxonomic scope" value="Bacteria"/>
</dbReference>
<evidence type="ECO:0000256" key="7">
    <source>
        <dbReference type="ARBA" id="ARBA00043224"/>
    </source>
</evidence>
<name>F9YSH6_CAPCC</name>
<dbReference type="InterPro" id="IPR000868">
    <property type="entry name" value="Isochorismatase-like_dom"/>
</dbReference>
<dbReference type="PANTHER" id="PTHR11080">
    <property type="entry name" value="PYRAZINAMIDASE/NICOTINAMIDASE"/>
    <property type="match status" value="1"/>
</dbReference>
<dbReference type="Proteomes" id="UP000008895">
    <property type="component" value="Chromosome"/>
</dbReference>
<dbReference type="CDD" id="cd01011">
    <property type="entry name" value="nicotinamidase"/>
    <property type="match status" value="1"/>
</dbReference>
<evidence type="ECO:0000256" key="2">
    <source>
        <dbReference type="ARBA" id="ARBA00022642"/>
    </source>
</evidence>
<evidence type="ECO:0000256" key="5">
    <source>
        <dbReference type="ARBA" id="ARBA00037900"/>
    </source>
</evidence>
<dbReference type="KEGG" id="ccm:Ccan_05290"/>
<dbReference type="FunFam" id="3.40.50.850:FF:000006">
    <property type="entry name" value="Bifunctional pyrazinamidase/nicotinamidase"/>
    <property type="match status" value="1"/>
</dbReference>
<evidence type="ECO:0000313" key="10">
    <source>
        <dbReference type="EMBL" id="AEK22649.1"/>
    </source>
</evidence>
<dbReference type="EMBL" id="CP002113">
    <property type="protein sequence ID" value="AEK22649.1"/>
    <property type="molecule type" value="Genomic_DNA"/>
</dbReference>
<protein>
    <recommendedName>
        <fullName evidence="8">Nicotinamidase</fullName>
        <ecNumber evidence="6">3.5.1.19</ecNumber>
    </recommendedName>
    <alternativeName>
        <fullName evidence="7">Nicotinamide deamidase</fullName>
    </alternativeName>
</protein>
<evidence type="ECO:0000256" key="8">
    <source>
        <dbReference type="ARBA" id="ARBA00072277"/>
    </source>
</evidence>
<dbReference type="Pfam" id="PF00857">
    <property type="entry name" value="Isochorismatase"/>
    <property type="match status" value="1"/>
</dbReference>
<evidence type="ECO:0000259" key="9">
    <source>
        <dbReference type="Pfam" id="PF00857"/>
    </source>
</evidence>
<dbReference type="AlphaFoldDB" id="F9YSH6"/>
<sequence>MALNKKRFMKALILIDIQNDFMPGGALAVSQGDEIIPFVNDAIQSDYDLVVATQDWHPLSHKSFASNHKDKKVFDIIDLHGIKQVLWPNHCVQGTSGADLHPQLQTEKIEAIFRKGTNLEIDSYSAFFDNNRKNSTGLHGYLQEKGIKSLTFCGLAGDFCVAYSVNDALSLGYEVRLLQAAIRSISVQTYAEYVKTWKSKGIQFI</sequence>
<dbReference type="InterPro" id="IPR052347">
    <property type="entry name" value="Isochorismatase_Nicotinamidase"/>
</dbReference>
<dbReference type="GO" id="GO:0046872">
    <property type="term" value="F:metal ion binding"/>
    <property type="evidence" value="ECO:0007669"/>
    <property type="project" value="UniProtKB-KW"/>
</dbReference>
<keyword evidence="2" id="KW-0662">Pyridine nucleotide biosynthesis</keyword>
<dbReference type="Gene3D" id="3.40.50.850">
    <property type="entry name" value="Isochorismatase-like"/>
    <property type="match status" value="1"/>
</dbReference>
<keyword evidence="3" id="KW-0479">Metal-binding</keyword>
<dbReference type="SUPFAM" id="SSF52499">
    <property type="entry name" value="Isochorismatase-like hydrolases"/>
    <property type="match status" value="1"/>
</dbReference>
<evidence type="ECO:0000256" key="1">
    <source>
        <dbReference type="ARBA" id="ARBA00006336"/>
    </source>
</evidence>
<comment type="pathway">
    <text evidence="5">Cofactor biosynthesis; nicotinate biosynthesis; nicotinate from nicotinamide: step 1/1.</text>
</comment>
<dbReference type="PANTHER" id="PTHR11080:SF2">
    <property type="entry name" value="LD05707P"/>
    <property type="match status" value="1"/>
</dbReference>
<evidence type="ECO:0000256" key="3">
    <source>
        <dbReference type="ARBA" id="ARBA00022723"/>
    </source>
</evidence>
<keyword evidence="4 10" id="KW-0378">Hydrolase</keyword>